<dbReference type="EMBL" id="JAGSPC010000001">
    <property type="protein sequence ID" value="MBV7259356.1"/>
    <property type="molecule type" value="Genomic_DNA"/>
</dbReference>
<evidence type="ECO:0000313" key="3">
    <source>
        <dbReference type="Proteomes" id="UP001138681"/>
    </source>
</evidence>
<dbReference type="RefSeq" id="WP_218404589.1">
    <property type="nucleotide sequence ID" value="NZ_JAGSPC010000001.1"/>
</dbReference>
<comment type="caution">
    <text evidence="2">The sequence shown here is derived from an EMBL/GenBank/DDBJ whole genome shotgun (WGS) entry which is preliminary data.</text>
</comment>
<proteinExistence type="predicted"/>
<reference evidence="2" key="1">
    <citation type="submission" date="2021-04" db="EMBL/GenBank/DDBJ databases">
        <authorList>
            <person name="Pira H."/>
            <person name="Risdian C."/>
            <person name="Wink J."/>
        </authorList>
    </citation>
    <scope>NUCLEOTIDE SEQUENCE</scope>
    <source>
        <strain evidence="2">WH158</strain>
    </source>
</reference>
<gene>
    <name evidence="2" type="ORF">KCG46_07195</name>
</gene>
<organism evidence="2 3">
    <name type="scientific">Erythrobacter crassostreae</name>
    <dbReference type="NCBI Taxonomy" id="2828328"/>
    <lineage>
        <taxon>Bacteria</taxon>
        <taxon>Pseudomonadati</taxon>
        <taxon>Pseudomonadota</taxon>
        <taxon>Alphaproteobacteria</taxon>
        <taxon>Sphingomonadales</taxon>
        <taxon>Erythrobacteraceae</taxon>
        <taxon>Erythrobacter/Porphyrobacter group</taxon>
        <taxon>Erythrobacter</taxon>
    </lineage>
</organism>
<evidence type="ECO:0000259" key="1">
    <source>
        <dbReference type="Pfam" id="PF20075"/>
    </source>
</evidence>
<protein>
    <recommendedName>
        <fullName evidence="1">DUF6471 domain-containing protein</fullName>
    </recommendedName>
</protein>
<dbReference type="InterPro" id="IPR045526">
    <property type="entry name" value="DUF6471"/>
</dbReference>
<dbReference type="AlphaFoldDB" id="A0A9X1F3L8"/>
<dbReference type="Pfam" id="PF20075">
    <property type="entry name" value="DUF6471"/>
    <property type="match status" value="1"/>
</dbReference>
<accession>A0A9X1F3L8</accession>
<sequence>MKPLEKIEREWATKVIRAHMVKTGVSYADLVERLSLLGIEENERNLRNKVARGTFSAAFMAECLAAIGVQYVDVDIAHEMVEERELIAFEATVARLNAGQSMEEARIKPDDIDSEMLGDAMRVRRGKAGWLAVKVPRALSRDGSKET</sequence>
<feature type="domain" description="DUF6471" evidence="1">
    <location>
        <begin position="10"/>
        <end position="70"/>
    </location>
</feature>
<evidence type="ECO:0000313" key="2">
    <source>
        <dbReference type="EMBL" id="MBV7259356.1"/>
    </source>
</evidence>
<name>A0A9X1F3L8_9SPHN</name>
<keyword evidence="3" id="KW-1185">Reference proteome</keyword>
<dbReference type="Proteomes" id="UP001138681">
    <property type="component" value="Unassembled WGS sequence"/>
</dbReference>